<gene>
    <name evidence="5" type="ORF">NBZ79_13070</name>
</gene>
<organism evidence="5 6">
    <name type="scientific">Sneathiella marina</name>
    <dbReference type="NCBI Taxonomy" id="2950108"/>
    <lineage>
        <taxon>Bacteria</taxon>
        <taxon>Pseudomonadati</taxon>
        <taxon>Pseudomonadota</taxon>
        <taxon>Alphaproteobacteria</taxon>
        <taxon>Sneathiellales</taxon>
        <taxon>Sneathiellaceae</taxon>
        <taxon>Sneathiella</taxon>
    </lineage>
</organism>
<sequence>MTEQDEIIFRLQGSVGMVTLNRPHALNALTHEMCLALDAKLAEWDTDPTVKLVLVEGAGDRAFCAGGDIIKLYEEGRKGADYPYHFYRDEYLLNARIKHFHKPYISFIDGIVMGGGVGVSVHGSHRVATERTLFAMPESGIGLFPDVGGSYFLPRCPGETGMYVGLTGARLKADDAVFLGISNSHVPSEKLKSLEAALVAADYTDNIHHEIDVIIGRFSDHPGDAPIIDRLKQIDHHFGQFSVEEIIRSLQEDGDDWCLKTADMLLTKSPTSMKVSFEELRRGASMEFDDCMRMEFRMVNRIIQGVDFYEGTRAAVVDKDRAPKWQPPTLEGVSDADVQAYFAPLDDGDLY</sequence>
<dbReference type="Gene3D" id="3.90.226.10">
    <property type="entry name" value="2-enoyl-CoA Hydratase, Chain A, domain 1"/>
    <property type="match status" value="1"/>
</dbReference>
<dbReference type="SUPFAM" id="SSF52096">
    <property type="entry name" value="ClpP/crotonase"/>
    <property type="match status" value="1"/>
</dbReference>
<dbReference type="EMBL" id="CP098747">
    <property type="protein sequence ID" value="USG60106.1"/>
    <property type="molecule type" value="Genomic_DNA"/>
</dbReference>
<dbReference type="RefSeq" id="WP_251932913.1">
    <property type="nucleotide sequence ID" value="NZ_CP098747.1"/>
</dbReference>
<feature type="domain" description="Enoyl-CoA hydratase/isomerase" evidence="4">
    <location>
        <begin position="15"/>
        <end position="342"/>
    </location>
</feature>
<dbReference type="PANTHER" id="PTHR43176:SF3">
    <property type="entry name" value="3-HYDROXYISOBUTYRYL-COA HYDROLASE, MITOCHONDRIAL"/>
    <property type="match status" value="1"/>
</dbReference>
<dbReference type="InterPro" id="IPR032259">
    <property type="entry name" value="HIBYL-CoA-H"/>
</dbReference>
<protein>
    <recommendedName>
        <fullName evidence="2">3-hydroxyisobutyryl-CoA hydrolase</fullName>
        <ecNumber evidence="2">3.1.2.4</ecNumber>
    </recommendedName>
</protein>
<evidence type="ECO:0000313" key="5">
    <source>
        <dbReference type="EMBL" id="USG60106.1"/>
    </source>
</evidence>
<reference evidence="5" key="1">
    <citation type="submission" date="2022-06" db="EMBL/GenBank/DDBJ databases">
        <title>Sneathiella actinostolidae sp. nov., isolated from a sea anemonein the Western Pacific Ocean.</title>
        <authorList>
            <person name="Wei M.J."/>
        </authorList>
    </citation>
    <scope>NUCLEOTIDE SEQUENCE</scope>
    <source>
        <strain evidence="5">PHK-P5</strain>
    </source>
</reference>
<comment type="catalytic activity">
    <reaction evidence="1">
        <text>3-hydroxy-2-methylpropanoyl-CoA + H2O = 3-hydroxy-2-methylpropanoate + CoA + H(+)</text>
        <dbReference type="Rhea" id="RHEA:20888"/>
        <dbReference type="ChEBI" id="CHEBI:11805"/>
        <dbReference type="ChEBI" id="CHEBI:15377"/>
        <dbReference type="ChEBI" id="CHEBI:15378"/>
        <dbReference type="ChEBI" id="CHEBI:57287"/>
        <dbReference type="ChEBI" id="CHEBI:57340"/>
        <dbReference type="EC" id="3.1.2.4"/>
    </reaction>
</comment>
<accession>A0ABY4VZR0</accession>
<evidence type="ECO:0000256" key="3">
    <source>
        <dbReference type="ARBA" id="ARBA00022801"/>
    </source>
</evidence>
<dbReference type="Proteomes" id="UP001056291">
    <property type="component" value="Chromosome"/>
</dbReference>
<dbReference type="PANTHER" id="PTHR43176">
    <property type="entry name" value="3-HYDROXYISOBUTYRYL-COA HYDROLASE-RELATED"/>
    <property type="match status" value="1"/>
</dbReference>
<evidence type="ECO:0000313" key="6">
    <source>
        <dbReference type="Proteomes" id="UP001056291"/>
    </source>
</evidence>
<evidence type="ECO:0000256" key="2">
    <source>
        <dbReference type="ARBA" id="ARBA00011915"/>
    </source>
</evidence>
<keyword evidence="3" id="KW-0378">Hydrolase</keyword>
<dbReference type="CDD" id="cd06558">
    <property type="entry name" value="crotonase-like"/>
    <property type="match status" value="1"/>
</dbReference>
<dbReference type="InterPro" id="IPR029045">
    <property type="entry name" value="ClpP/crotonase-like_dom_sf"/>
</dbReference>
<dbReference type="InterPro" id="IPR045004">
    <property type="entry name" value="ECH_dom"/>
</dbReference>
<dbReference type="Pfam" id="PF16113">
    <property type="entry name" value="ECH_2"/>
    <property type="match status" value="1"/>
</dbReference>
<evidence type="ECO:0000259" key="4">
    <source>
        <dbReference type="Pfam" id="PF16113"/>
    </source>
</evidence>
<dbReference type="NCBIfam" id="NF004127">
    <property type="entry name" value="PRK05617.1"/>
    <property type="match status" value="1"/>
</dbReference>
<keyword evidence="6" id="KW-1185">Reference proteome</keyword>
<name>A0ABY4VZR0_9PROT</name>
<proteinExistence type="predicted"/>
<dbReference type="EC" id="3.1.2.4" evidence="2"/>
<evidence type="ECO:0000256" key="1">
    <source>
        <dbReference type="ARBA" id="ARBA00001709"/>
    </source>
</evidence>